<gene>
    <name evidence="1" type="ORF">SAMN05878282_11264</name>
</gene>
<accession>A0A1N6XAY7</accession>
<evidence type="ECO:0000313" key="1">
    <source>
        <dbReference type="EMBL" id="SIQ99486.1"/>
    </source>
</evidence>
<dbReference type="EMBL" id="FTMP01000012">
    <property type="protein sequence ID" value="SIQ99486.1"/>
    <property type="molecule type" value="Genomic_DNA"/>
</dbReference>
<name>A0A1N6XAY7_AQUAC</name>
<dbReference type="Proteomes" id="UP000185841">
    <property type="component" value="Unassembled WGS sequence"/>
</dbReference>
<reference evidence="1 2" key="1">
    <citation type="submission" date="2017-01" db="EMBL/GenBank/DDBJ databases">
        <authorList>
            <person name="Mah S.A."/>
            <person name="Swanson W.J."/>
            <person name="Moy G.W."/>
            <person name="Vacquier V.D."/>
        </authorList>
    </citation>
    <scope>NUCLEOTIDE SEQUENCE [LARGE SCALE GENOMIC DNA]</scope>
    <source>
        <strain evidence="1 2">RU36E</strain>
    </source>
</reference>
<sequence>MLAATAASLTIPAVPDMNYLKALMNRPFPASRDGLETPERLEWMLEAEARYRVTLAQKILDVAQAAHK</sequence>
<organism evidence="1 2">
    <name type="scientific">Aquipseudomonas alcaligenes</name>
    <name type="common">Pseudomonas alcaligenes</name>
    <dbReference type="NCBI Taxonomy" id="43263"/>
    <lineage>
        <taxon>Bacteria</taxon>
        <taxon>Pseudomonadati</taxon>
        <taxon>Pseudomonadota</taxon>
        <taxon>Gammaproteobacteria</taxon>
        <taxon>Pseudomonadales</taxon>
        <taxon>Pseudomonadaceae</taxon>
        <taxon>Aquipseudomonas</taxon>
    </lineage>
</organism>
<dbReference type="AlphaFoldDB" id="A0A1N6XAY7"/>
<proteinExistence type="predicted"/>
<protein>
    <submittedName>
        <fullName evidence="1">Uncharacterized protein</fullName>
    </submittedName>
</protein>
<evidence type="ECO:0000313" key="2">
    <source>
        <dbReference type="Proteomes" id="UP000185841"/>
    </source>
</evidence>